<name>A0A380KYU3_9STRE</name>
<dbReference type="PANTHER" id="PTHR43479">
    <property type="entry name" value="ACREF/ENVCD OPERON REPRESSOR-RELATED"/>
    <property type="match status" value="1"/>
</dbReference>
<accession>A0A380KYU3</accession>
<gene>
    <name evidence="1" type="ORF">NCTC13765_00718</name>
</gene>
<dbReference type="OrthoDB" id="2241747at2"/>
<proteinExistence type="predicted"/>
<dbReference type="Gene3D" id="1.10.357.10">
    <property type="entry name" value="Tetracycline Repressor, domain 2"/>
    <property type="match status" value="1"/>
</dbReference>
<reference evidence="1" key="1">
    <citation type="submission" date="2018-06" db="EMBL/GenBank/DDBJ databases">
        <authorList>
            <consortium name="Pathogen Informatics"/>
            <person name="Doyle S."/>
        </authorList>
    </citation>
    <scope>NUCLEOTIDE SEQUENCE [LARGE SCALE GENOMIC DNA]</scope>
    <source>
        <strain evidence="1">NCTC13765</strain>
    </source>
</reference>
<dbReference type="Proteomes" id="UP000254634">
    <property type="component" value="Unassembled WGS sequence"/>
</dbReference>
<sequence>MTRDTRDSIVSAFISLANQNPQCSSFTMSDIAKEAGISRQAIYQKHFNNFDDIINYIHEKTDQHIFQIFSSHCSSQTGNPIKCFADYAIPSIYEHREMIRTLFVTQADPGWIEFLRNTYSKWVLQNVHYSKAFHFSEADMTYIITNIIIAFIEAWIRKENPTPPEEFKKTFLLLTTISLQDYMILQEKSLGQ</sequence>
<dbReference type="PANTHER" id="PTHR43479:SF11">
    <property type="entry name" value="ACREF_ENVCD OPERON REPRESSOR-RELATED"/>
    <property type="match status" value="1"/>
</dbReference>
<dbReference type="RefSeq" id="WP_018372312.1">
    <property type="nucleotide sequence ID" value="NZ_UHFR01000005.1"/>
</dbReference>
<dbReference type="AlphaFoldDB" id="A0A380KYU3"/>
<evidence type="ECO:0000313" key="2">
    <source>
        <dbReference type="Proteomes" id="UP000254634"/>
    </source>
</evidence>
<protein>
    <submittedName>
        <fullName evidence="1">TetR family transcriptional regulator</fullName>
    </submittedName>
</protein>
<dbReference type="EMBL" id="UHFR01000005">
    <property type="protein sequence ID" value="SUN76254.1"/>
    <property type="molecule type" value="Genomic_DNA"/>
</dbReference>
<organism evidence="1 2">
    <name type="scientific">Streptococcus massiliensis</name>
    <dbReference type="NCBI Taxonomy" id="313439"/>
    <lineage>
        <taxon>Bacteria</taxon>
        <taxon>Bacillati</taxon>
        <taxon>Bacillota</taxon>
        <taxon>Bacilli</taxon>
        <taxon>Lactobacillales</taxon>
        <taxon>Streptococcaceae</taxon>
        <taxon>Streptococcus</taxon>
    </lineage>
</organism>
<keyword evidence="2" id="KW-1185">Reference proteome</keyword>
<evidence type="ECO:0000313" key="1">
    <source>
        <dbReference type="EMBL" id="SUN76254.1"/>
    </source>
</evidence>
<dbReference type="SUPFAM" id="SSF46689">
    <property type="entry name" value="Homeodomain-like"/>
    <property type="match status" value="1"/>
</dbReference>
<dbReference type="InterPro" id="IPR050624">
    <property type="entry name" value="HTH-type_Tx_Regulator"/>
</dbReference>
<dbReference type="InterPro" id="IPR009057">
    <property type="entry name" value="Homeodomain-like_sf"/>
</dbReference>